<evidence type="ECO:0000256" key="4">
    <source>
        <dbReference type="ARBA" id="ARBA00022801"/>
    </source>
</evidence>
<gene>
    <name evidence="9" type="ORF">BCR36DRAFT_345196</name>
</gene>
<keyword evidence="7" id="KW-0732">Signal</keyword>
<dbReference type="AlphaFoldDB" id="A0A1Y1VIH1"/>
<keyword evidence="10" id="KW-1185">Reference proteome</keyword>
<feature type="chain" id="PRO_5012192174" description="pectinesterase" evidence="7">
    <location>
        <begin position="20"/>
        <end position="328"/>
    </location>
</feature>
<evidence type="ECO:0000313" key="10">
    <source>
        <dbReference type="Proteomes" id="UP000193719"/>
    </source>
</evidence>
<comment type="pathway">
    <text evidence="1">Glycan metabolism; pectin degradation; 2-dehydro-3-deoxy-D-gluconate from pectin: step 1/5.</text>
</comment>
<dbReference type="InterPro" id="IPR012334">
    <property type="entry name" value="Pectin_lyas_fold"/>
</dbReference>
<evidence type="ECO:0000256" key="6">
    <source>
        <dbReference type="ARBA" id="ARBA00042203"/>
    </source>
</evidence>
<reference evidence="9 10" key="2">
    <citation type="submission" date="2016-08" db="EMBL/GenBank/DDBJ databases">
        <title>Pervasive Adenine N6-methylation of Active Genes in Fungi.</title>
        <authorList>
            <consortium name="DOE Joint Genome Institute"/>
            <person name="Mondo S.J."/>
            <person name="Dannebaum R.O."/>
            <person name="Kuo R.C."/>
            <person name="Labutti K."/>
            <person name="Haridas S."/>
            <person name="Kuo A."/>
            <person name="Salamov A."/>
            <person name="Ahrendt S.R."/>
            <person name="Lipzen A."/>
            <person name="Sullivan W."/>
            <person name="Andreopoulos W.B."/>
            <person name="Clum A."/>
            <person name="Lindquist E."/>
            <person name="Daum C."/>
            <person name="Ramamoorthy G.K."/>
            <person name="Gryganskyi A."/>
            <person name="Culley D."/>
            <person name="Magnuson J.K."/>
            <person name="James T.Y."/>
            <person name="O'Malley M.A."/>
            <person name="Stajich J.E."/>
            <person name="Spatafora J.W."/>
            <person name="Visel A."/>
            <person name="Grigoriev I.V."/>
        </authorList>
    </citation>
    <scope>NUCLEOTIDE SEQUENCE [LARGE SCALE GENOMIC DNA]</scope>
    <source>
        <strain evidence="10">finn</strain>
    </source>
</reference>
<evidence type="ECO:0000256" key="1">
    <source>
        <dbReference type="ARBA" id="ARBA00005184"/>
    </source>
</evidence>
<dbReference type="PANTHER" id="PTHR31321">
    <property type="entry name" value="ACYL-COA THIOESTER HYDROLASE YBHC-RELATED"/>
    <property type="match status" value="1"/>
</dbReference>
<dbReference type="Gene3D" id="2.160.20.10">
    <property type="entry name" value="Single-stranded right-handed beta-helix, Pectin lyase-like"/>
    <property type="match status" value="1"/>
</dbReference>
<dbReference type="STRING" id="1754191.A0A1Y1VIH1"/>
<dbReference type="GO" id="GO:0016829">
    <property type="term" value="F:lyase activity"/>
    <property type="evidence" value="ECO:0007669"/>
    <property type="project" value="UniProtKB-KW"/>
</dbReference>
<reference evidence="9 10" key="1">
    <citation type="submission" date="2016-08" db="EMBL/GenBank/DDBJ databases">
        <title>Genomes of anaerobic fungi encode conserved fungal cellulosomes for biomass hydrolysis.</title>
        <authorList>
            <consortium name="DOE Joint Genome Institute"/>
            <person name="Haitjema C.H."/>
            <person name="Gilmore S.P."/>
            <person name="Henske J.K."/>
            <person name="Solomon K.V."/>
            <person name="De Groot R."/>
            <person name="Kuo A."/>
            <person name="Mondo S.J."/>
            <person name="Salamov A.A."/>
            <person name="Labutti K."/>
            <person name="Zhao Z."/>
            <person name="Chiniquy J."/>
            <person name="Barry K."/>
            <person name="Brewer H.M."/>
            <person name="Purvine S.O."/>
            <person name="Wright A.T."/>
            <person name="Boxma B."/>
            <person name="Van Alen T."/>
            <person name="Hackstein J.H."/>
            <person name="Baker S.E."/>
            <person name="Grigoriev I.V."/>
            <person name="O'Malley M.A."/>
        </authorList>
    </citation>
    <scope>NUCLEOTIDE SEQUENCE [LARGE SCALE GENOMIC DNA]</scope>
    <source>
        <strain evidence="10">finn</strain>
    </source>
</reference>
<dbReference type="Pfam" id="PF01095">
    <property type="entry name" value="Pectinesterase"/>
    <property type="match status" value="1"/>
</dbReference>
<evidence type="ECO:0000256" key="7">
    <source>
        <dbReference type="SAM" id="SignalP"/>
    </source>
</evidence>
<keyword evidence="4" id="KW-0378">Hydrolase</keyword>
<dbReference type="EMBL" id="MCFH01000006">
    <property type="protein sequence ID" value="ORX57205.1"/>
    <property type="molecule type" value="Genomic_DNA"/>
</dbReference>
<dbReference type="EC" id="3.1.1.11" evidence="3"/>
<comment type="caution">
    <text evidence="9">The sequence shown here is derived from an EMBL/GenBank/DDBJ whole genome shotgun (WGS) entry which is preliminary data.</text>
</comment>
<accession>A0A1Y1VIH1</accession>
<dbReference type="InterPro" id="IPR011050">
    <property type="entry name" value="Pectin_lyase_fold/virulence"/>
</dbReference>
<dbReference type="GO" id="GO:0042545">
    <property type="term" value="P:cell wall modification"/>
    <property type="evidence" value="ECO:0007669"/>
    <property type="project" value="InterPro"/>
</dbReference>
<keyword evidence="9" id="KW-0456">Lyase</keyword>
<dbReference type="OrthoDB" id="2125180at2759"/>
<dbReference type="UniPathway" id="UPA00545">
    <property type="reaction ID" value="UER00823"/>
</dbReference>
<evidence type="ECO:0000259" key="8">
    <source>
        <dbReference type="Pfam" id="PF01095"/>
    </source>
</evidence>
<dbReference type="GO" id="GO:0030599">
    <property type="term" value="F:pectinesterase activity"/>
    <property type="evidence" value="ECO:0007669"/>
    <property type="project" value="UniProtKB-EC"/>
</dbReference>
<feature type="domain" description="Pectinesterase catalytic" evidence="8">
    <location>
        <begin position="30"/>
        <end position="299"/>
    </location>
</feature>
<evidence type="ECO:0000256" key="3">
    <source>
        <dbReference type="ARBA" id="ARBA00013229"/>
    </source>
</evidence>
<comment type="similarity">
    <text evidence="2">Belongs to the pectinesterase family.</text>
</comment>
<dbReference type="InterPro" id="IPR000070">
    <property type="entry name" value="Pectinesterase_cat"/>
</dbReference>
<proteinExistence type="inferred from homology"/>
<dbReference type="Proteomes" id="UP000193719">
    <property type="component" value="Unassembled WGS sequence"/>
</dbReference>
<evidence type="ECO:0000313" key="9">
    <source>
        <dbReference type="EMBL" id="ORX57205.1"/>
    </source>
</evidence>
<sequence>MILSLRILLSALFVQLVFAYDQNKLPDDTIVVATDGSGHYYSIQDAINDLPPIALEERIIYIKDGIYEEQVTIQKDYVTLIGQNRDKVVIVGDLNNYKTGSSTECATVRIIANNFKAFDITFQNTAPFPGPNSQAPALYVYGDKCFFNNCNFLSHRNTLLSYHGIHYFRNCFIRGVTDIIWGFGRAGFENCIIHVVGKDGKTGYVTANGNEDSNFEESGFLFFNSKIVADEGITFYLGRLWKKYCYVIYNRTEILGLRLNSLGWKTFSGYEDYRNTARVGEYKCYGKSYSLANRVPYAKTFKDSEVPAIVDFLGGDLSFAVESQYYSK</sequence>
<evidence type="ECO:0000256" key="5">
    <source>
        <dbReference type="ARBA" id="ARBA00023085"/>
    </source>
</evidence>
<dbReference type="GO" id="GO:0045490">
    <property type="term" value="P:pectin catabolic process"/>
    <property type="evidence" value="ECO:0007669"/>
    <property type="project" value="UniProtKB-UniPathway"/>
</dbReference>
<keyword evidence="5" id="KW-0063">Aspartyl esterase</keyword>
<organism evidence="9 10">
    <name type="scientific">Piromyces finnis</name>
    <dbReference type="NCBI Taxonomy" id="1754191"/>
    <lineage>
        <taxon>Eukaryota</taxon>
        <taxon>Fungi</taxon>
        <taxon>Fungi incertae sedis</taxon>
        <taxon>Chytridiomycota</taxon>
        <taxon>Chytridiomycota incertae sedis</taxon>
        <taxon>Neocallimastigomycetes</taxon>
        <taxon>Neocallimastigales</taxon>
        <taxon>Neocallimastigaceae</taxon>
        <taxon>Piromyces</taxon>
    </lineage>
</organism>
<protein>
    <recommendedName>
        <fullName evidence="3">pectinesterase</fullName>
        <ecNumber evidence="3">3.1.1.11</ecNumber>
    </recommendedName>
    <alternativeName>
        <fullName evidence="6">Pectin methylesterase A</fullName>
    </alternativeName>
</protein>
<evidence type="ECO:0000256" key="2">
    <source>
        <dbReference type="ARBA" id="ARBA00008891"/>
    </source>
</evidence>
<dbReference type="SUPFAM" id="SSF51126">
    <property type="entry name" value="Pectin lyase-like"/>
    <property type="match status" value="1"/>
</dbReference>
<feature type="signal peptide" evidence="7">
    <location>
        <begin position="1"/>
        <end position="19"/>
    </location>
</feature>
<name>A0A1Y1VIH1_9FUNG</name>
<dbReference type="PANTHER" id="PTHR31321:SF57">
    <property type="entry name" value="PECTINESTERASE 53-RELATED"/>
    <property type="match status" value="1"/>
</dbReference>